<accession>A0A7W8NFL9</accession>
<organism evidence="2 3">
    <name type="scientific">Deinococcus humi</name>
    <dbReference type="NCBI Taxonomy" id="662880"/>
    <lineage>
        <taxon>Bacteria</taxon>
        <taxon>Thermotogati</taxon>
        <taxon>Deinococcota</taxon>
        <taxon>Deinococci</taxon>
        <taxon>Deinococcales</taxon>
        <taxon>Deinococcaceae</taxon>
        <taxon>Deinococcus</taxon>
    </lineage>
</organism>
<dbReference type="Proteomes" id="UP000552709">
    <property type="component" value="Unassembled WGS sequence"/>
</dbReference>
<gene>
    <name evidence="2" type="ORF">HNQ08_004700</name>
</gene>
<keyword evidence="3" id="KW-1185">Reference proteome</keyword>
<comment type="caution">
    <text evidence="2">The sequence shown here is derived from an EMBL/GenBank/DDBJ whole genome shotgun (WGS) entry which is preliminary data.</text>
</comment>
<reference evidence="2 3" key="1">
    <citation type="submission" date="2020-08" db="EMBL/GenBank/DDBJ databases">
        <title>Genomic Encyclopedia of Type Strains, Phase IV (KMG-IV): sequencing the most valuable type-strain genomes for metagenomic binning, comparative biology and taxonomic classification.</title>
        <authorList>
            <person name="Goeker M."/>
        </authorList>
    </citation>
    <scope>NUCLEOTIDE SEQUENCE [LARGE SCALE GENOMIC DNA]</scope>
    <source>
        <strain evidence="2 3">DSM 27939</strain>
    </source>
</reference>
<proteinExistence type="predicted"/>
<keyword evidence="1" id="KW-0732">Signal</keyword>
<dbReference type="AlphaFoldDB" id="A0A7W8NFL9"/>
<evidence type="ECO:0000256" key="1">
    <source>
        <dbReference type="SAM" id="SignalP"/>
    </source>
</evidence>
<sequence length="46" mass="4778">MKKTLRALISFVIALTVTSASAVQIGCPGLERTPNTTTVQSSVTGK</sequence>
<dbReference type="EMBL" id="JACHFL010000019">
    <property type="protein sequence ID" value="MBB5365579.1"/>
    <property type="molecule type" value="Genomic_DNA"/>
</dbReference>
<dbReference type="RefSeq" id="WP_184137183.1">
    <property type="nucleotide sequence ID" value="NZ_JACHFL010000019.1"/>
</dbReference>
<evidence type="ECO:0000313" key="3">
    <source>
        <dbReference type="Proteomes" id="UP000552709"/>
    </source>
</evidence>
<evidence type="ECO:0000313" key="2">
    <source>
        <dbReference type="EMBL" id="MBB5365579.1"/>
    </source>
</evidence>
<feature type="signal peptide" evidence="1">
    <location>
        <begin position="1"/>
        <end position="22"/>
    </location>
</feature>
<feature type="chain" id="PRO_5030748179" evidence="1">
    <location>
        <begin position="23"/>
        <end position="46"/>
    </location>
</feature>
<protein>
    <submittedName>
        <fullName evidence="2">Uncharacterized protein</fullName>
    </submittedName>
</protein>
<name>A0A7W8NFL9_9DEIO</name>